<organism evidence="8 9">
    <name type="scientific">Candidatus Galligastranaerophilus intestinavium</name>
    <dbReference type="NCBI Taxonomy" id="2840836"/>
    <lineage>
        <taxon>Bacteria</taxon>
        <taxon>Candidatus Galligastranaerophilus</taxon>
    </lineage>
</organism>
<proteinExistence type="inferred from homology"/>
<accession>A0A9D1FI41</accession>
<dbReference type="GO" id="GO:0022627">
    <property type="term" value="C:cytosolic small ribosomal subunit"/>
    <property type="evidence" value="ECO:0007669"/>
    <property type="project" value="UniProtKB-UniRule"/>
</dbReference>
<dbReference type="InterPro" id="IPR019984">
    <property type="entry name" value="Ribosomal_uS17_bact/chlr"/>
</dbReference>
<dbReference type="SUPFAM" id="SSF50249">
    <property type="entry name" value="Nucleic acid-binding proteins"/>
    <property type="match status" value="1"/>
</dbReference>
<comment type="function">
    <text evidence="6">One of the primary rRNA binding proteins, it binds specifically to the 5'-end of 16S ribosomal RNA.</text>
</comment>
<evidence type="ECO:0000256" key="5">
    <source>
        <dbReference type="ARBA" id="ARBA00023274"/>
    </source>
</evidence>
<dbReference type="GO" id="GO:0006412">
    <property type="term" value="P:translation"/>
    <property type="evidence" value="ECO:0007669"/>
    <property type="project" value="UniProtKB-UniRule"/>
</dbReference>
<keyword evidence="2 6" id="KW-0699">rRNA-binding</keyword>
<sequence length="81" mass="9200">MPKKVKQGTVVSDKMDKTVVVQVAEHKTHKKYKKAMVFTKNYKVHDENNVSKVGDVVSIVESRPLSSSVRFVLDRIVEEAK</sequence>
<dbReference type="HAMAP" id="MF_01345_B">
    <property type="entry name" value="Ribosomal_uS17_B"/>
    <property type="match status" value="1"/>
</dbReference>
<comment type="caution">
    <text evidence="8">The sequence shown here is derived from an EMBL/GenBank/DDBJ whole genome shotgun (WGS) entry which is preliminary data.</text>
</comment>
<evidence type="ECO:0000256" key="4">
    <source>
        <dbReference type="ARBA" id="ARBA00022980"/>
    </source>
</evidence>
<keyword evidence="4 6" id="KW-0689">Ribosomal protein</keyword>
<keyword evidence="5 6" id="KW-0687">Ribonucleoprotein</keyword>
<evidence type="ECO:0000256" key="3">
    <source>
        <dbReference type="ARBA" id="ARBA00022884"/>
    </source>
</evidence>
<dbReference type="AlphaFoldDB" id="A0A9D1FI41"/>
<comment type="similarity">
    <text evidence="1 6 7">Belongs to the universal ribosomal protein uS17 family.</text>
</comment>
<dbReference type="GO" id="GO:0019843">
    <property type="term" value="F:rRNA binding"/>
    <property type="evidence" value="ECO:0007669"/>
    <property type="project" value="UniProtKB-UniRule"/>
</dbReference>
<dbReference type="CDD" id="cd00364">
    <property type="entry name" value="Ribosomal_uS17"/>
    <property type="match status" value="1"/>
</dbReference>
<comment type="subunit">
    <text evidence="6">Part of the 30S ribosomal subunit.</text>
</comment>
<dbReference type="PRINTS" id="PR00973">
    <property type="entry name" value="RIBOSOMALS17"/>
</dbReference>
<evidence type="ECO:0000256" key="6">
    <source>
        <dbReference type="HAMAP-Rule" id="MF_01345"/>
    </source>
</evidence>
<keyword evidence="3 6" id="KW-0694">RNA-binding</keyword>
<dbReference type="NCBIfam" id="NF004123">
    <property type="entry name" value="PRK05610.1"/>
    <property type="match status" value="1"/>
</dbReference>
<reference evidence="8" key="2">
    <citation type="journal article" date="2021" name="PeerJ">
        <title>Extensive microbial diversity within the chicken gut microbiome revealed by metagenomics and culture.</title>
        <authorList>
            <person name="Gilroy R."/>
            <person name="Ravi A."/>
            <person name="Getino M."/>
            <person name="Pursley I."/>
            <person name="Horton D.L."/>
            <person name="Alikhan N.F."/>
            <person name="Baker D."/>
            <person name="Gharbi K."/>
            <person name="Hall N."/>
            <person name="Watson M."/>
            <person name="Adriaenssens E.M."/>
            <person name="Foster-Nyarko E."/>
            <person name="Jarju S."/>
            <person name="Secka A."/>
            <person name="Antonio M."/>
            <person name="Oren A."/>
            <person name="Chaudhuri R.R."/>
            <person name="La Ragione R."/>
            <person name="Hildebrand F."/>
            <person name="Pallen M.J."/>
        </authorList>
    </citation>
    <scope>NUCLEOTIDE SEQUENCE</scope>
    <source>
        <strain evidence="8">CHK152-2871</strain>
    </source>
</reference>
<dbReference type="InterPro" id="IPR012340">
    <property type="entry name" value="NA-bd_OB-fold"/>
</dbReference>
<dbReference type="InterPro" id="IPR019979">
    <property type="entry name" value="Ribosomal_uS17_CS"/>
</dbReference>
<dbReference type="Pfam" id="PF00366">
    <property type="entry name" value="Ribosomal_S17"/>
    <property type="match status" value="1"/>
</dbReference>
<evidence type="ECO:0000256" key="1">
    <source>
        <dbReference type="ARBA" id="ARBA00010254"/>
    </source>
</evidence>
<evidence type="ECO:0000313" key="8">
    <source>
        <dbReference type="EMBL" id="HIS74261.1"/>
    </source>
</evidence>
<name>A0A9D1FI41_9BACT</name>
<evidence type="ECO:0000313" key="9">
    <source>
        <dbReference type="Proteomes" id="UP000886865"/>
    </source>
</evidence>
<evidence type="ECO:0000256" key="2">
    <source>
        <dbReference type="ARBA" id="ARBA00022730"/>
    </source>
</evidence>
<evidence type="ECO:0000256" key="7">
    <source>
        <dbReference type="RuleBase" id="RU003872"/>
    </source>
</evidence>
<dbReference type="GO" id="GO:0003735">
    <property type="term" value="F:structural constituent of ribosome"/>
    <property type="evidence" value="ECO:0007669"/>
    <property type="project" value="UniProtKB-UniRule"/>
</dbReference>
<dbReference type="PANTHER" id="PTHR10744:SF1">
    <property type="entry name" value="SMALL RIBOSOMAL SUBUNIT PROTEIN US17M"/>
    <property type="match status" value="1"/>
</dbReference>
<dbReference type="PANTHER" id="PTHR10744">
    <property type="entry name" value="40S RIBOSOMAL PROTEIN S11 FAMILY MEMBER"/>
    <property type="match status" value="1"/>
</dbReference>
<dbReference type="EMBL" id="DVJQ01000040">
    <property type="protein sequence ID" value="HIS74261.1"/>
    <property type="molecule type" value="Genomic_DNA"/>
</dbReference>
<protein>
    <recommendedName>
        <fullName evidence="6">Small ribosomal subunit protein uS17</fullName>
    </recommendedName>
</protein>
<gene>
    <name evidence="6 8" type="primary">rpsQ</name>
    <name evidence="8" type="ORF">IAA86_04490</name>
</gene>
<dbReference type="PROSITE" id="PS00056">
    <property type="entry name" value="RIBOSOMAL_S17"/>
    <property type="match status" value="1"/>
</dbReference>
<dbReference type="InterPro" id="IPR000266">
    <property type="entry name" value="Ribosomal_uS17"/>
</dbReference>
<reference evidence="8" key="1">
    <citation type="submission" date="2020-10" db="EMBL/GenBank/DDBJ databases">
        <authorList>
            <person name="Gilroy R."/>
        </authorList>
    </citation>
    <scope>NUCLEOTIDE SEQUENCE</scope>
    <source>
        <strain evidence="8">CHK152-2871</strain>
    </source>
</reference>
<dbReference type="Gene3D" id="2.40.50.140">
    <property type="entry name" value="Nucleic acid-binding proteins"/>
    <property type="match status" value="1"/>
</dbReference>
<dbReference type="NCBIfam" id="TIGR03635">
    <property type="entry name" value="uS17_bact"/>
    <property type="match status" value="1"/>
</dbReference>
<dbReference type="Proteomes" id="UP000886865">
    <property type="component" value="Unassembled WGS sequence"/>
</dbReference>